<dbReference type="InterPro" id="IPR028081">
    <property type="entry name" value="Leu-bd"/>
</dbReference>
<reference evidence="6" key="1">
    <citation type="submission" date="2015-07" db="EMBL/GenBank/DDBJ databases">
        <title>Complete genome sequence and phylogenetic analysis of Limnochorda pilosa.</title>
        <authorList>
            <person name="Watanabe M."/>
            <person name="Kojima H."/>
            <person name="Fukui M."/>
        </authorList>
    </citation>
    <scope>NUCLEOTIDE SEQUENCE [LARGE SCALE GENOMIC DNA]</scope>
    <source>
        <strain evidence="6">HC45</strain>
    </source>
</reference>
<gene>
    <name evidence="5" type="ORF">LIP_2165</name>
</gene>
<dbReference type="EMBL" id="AP014924">
    <property type="protein sequence ID" value="BAS28006.1"/>
    <property type="molecule type" value="Genomic_DNA"/>
</dbReference>
<feature type="domain" description="Leucine-binding protein" evidence="4">
    <location>
        <begin position="31"/>
        <end position="371"/>
    </location>
</feature>
<feature type="signal peptide" evidence="3">
    <location>
        <begin position="1"/>
        <end position="27"/>
    </location>
</feature>
<evidence type="ECO:0000259" key="4">
    <source>
        <dbReference type="Pfam" id="PF13458"/>
    </source>
</evidence>
<evidence type="ECO:0000256" key="1">
    <source>
        <dbReference type="ARBA" id="ARBA00010062"/>
    </source>
</evidence>
<feature type="chain" id="PRO_5005487058" evidence="3">
    <location>
        <begin position="28"/>
        <end position="393"/>
    </location>
</feature>
<dbReference type="Gene3D" id="3.40.50.2300">
    <property type="match status" value="2"/>
</dbReference>
<dbReference type="PANTHER" id="PTHR30483:SF6">
    <property type="entry name" value="PERIPLASMIC BINDING PROTEIN OF ABC TRANSPORTER FOR NATURAL AMINO ACIDS"/>
    <property type="match status" value="1"/>
</dbReference>
<dbReference type="InterPro" id="IPR051010">
    <property type="entry name" value="BCAA_transport"/>
</dbReference>
<organism evidence="5 6">
    <name type="scientific">Limnochorda pilosa</name>
    <dbReference type="NCBI Taxonomy" id="1555112"/>
    <lineage>
        <taxon>Bacteria</taxon>
        <taxon>Bacillati</taxon>
        <taxon>Bacillota</taxon>
        <taxon>Limnochordia</taxon>
        <taxon>Limnochordales</taxon>
        <taxon>Limnochordaceae</taxon>
        <taxon>Limnochorda</taxon>
    </lineage>
</organism>
<dbReference type="Proteomes" id="UP000065807">
    <property type="component" value="Chromosome"/>
</dbReference>
<dbReference type="PATRIC" id="fig|1555112.3.peg.2208"/>
<keyword evidence="6" id="KW-1185">Reference proteome</keyword>
<dbReference type="AlphaFoldDB" id="A0A0K2SLK3"/>
<evidence type="ECO:0000256" key="3">
    <source>
        <dbReference type="SAM" id="SignalP"/>
    </source>
</evidence>
<accession>A0A0K2SLK3</accession>
<dbReference type="InterPro" id="IPR028082">
    <property type="entry name" value="Peripla_BP_I"/>
</dbReference>
<comment type="similarity">
    <text evidence="1">Belongs to the leucine-binding protein family.</text>
</comment>
<dbReference type="Pfam" id="PF13458">
    <property type="entry name" value="Peripla_BP_6"/>
    <property type="match status" value="1"/>
</dbReference>
<evidence type="ECO:0000256" key="2">
    <source>
        <dbReference type="ARBA" id="ARBA00022729"/>
    </source>
</evidence>
<dbReference type="STRING" id="1555112.LIP_2165"/>
<dbReference type="RefSeq" id="WP_144440424.1">
    <property type="nucleotide sequence ID" value="NZ_AP014924.1"/>
</dbReference>
<evidence type="ECO:0000313" key="5">
    <source>
        <dbReference type="EMBL" id="BAS28006.1"/>
    </source>
</evidence>
<evidence type="ECO:0000313" key="6">
    <source>
        <dbReference type="Proteomes" id="UP000065807"/>
    </source>
</evidence>
<proteinExistence type="inferred from homology"/>
<dbReference type="CDD" id="cd06360">
    <property type="entry name" value="PBP1_alkylbenzenes-like"/>
    <property type="match status" value="1"/>
</dbReference>
<protein>
    <submittedName>
        <fullName evidence="5">ABC transporter substrate-binding protein</fullName>
    </submittedName>
</protein>
<dbReference type="KEGG" id="lpil:LIP_2165"/>
<dbReference type="SUPFAM" id="SSF53822">
    <property type="entry name" value="Periplasmic binding protein-like I"/>
    <property type="match status" value="1"/>
</dbReference>
<name>A0A0K2SLK3_LIMPI</name>
<dbReference type="OrthoDB" id="9783240at2"/>
<reference evidence="6" key="2">
    <citation type="journal article" date="2016" name="Int. J. Syst. Evol. Microbiol.">
        <title>Complete genome sequence and cell structure of Limnochorda pilosa, a Gram-negative spore-former within the phylum Firmicutes.</title>
        <authorList>
            <person name="Watanabe M."/>
            <person name="Kojima H."/>
            <person name="Fukui M."/>
        </authorList>
    </citation>
    <scope>NUCLEOTIDE SEQUENCE [LARGE SCALE GENOMIC DNA]</scope>
    <source>
        <strain evidence="6">HC45</strain>
    </source>
</reference>
<keyword evidence="2 3" id="KW-0732">Signal</keyword>
<dbReference type="PANTHER" id="PTHR30483">
    <property type="entry name" value="LEUCINE-SPECIFIC-BINDING PROTEIN"/>
    <property type="match status" value="1"/>
</dbReference>
<sequence>MVKLAPRLRVVLTAFVVALLLAGPATAQSDPIRIGVLLPYSGVYTSLGENITAGLELFLEETGYTAAGRRLELVKQDTQGDPRQGLPKVRQLVERDRVDLLVGVVHSGVAAAIRDYVHARRIPLVIANAGDPSLTRDPARRSPYIFRVSFANGQYEYLLGRYAYEVLGYRTVVVTAPDYSAGHDKAGAFKQYFEQAGGRVVQEVYPPLGTNDFGPYLAGLQQADAVWAFFAGTDAVRFVQQYQEFGLKERMPLIGAGDMVDEAYLDEIGEAALGTVTSLHYSPLVETPENRSFVEQYRGRYGETANQFAYQGYLAARVIAEAIEGVGGRVEETDAFLEALRAVTFTGPAGPFRFDPTSQNVVFNVYIRRVDRLPDGSLGNVVIGRYENVSDSW</sequence>